<name>A0ABD0TUB2_DENTH</name>
<gene>
    <name evidence="1" type="ORF">M5K25_027638</name>
</gene>
<proteinExistence type="predicted"/>
<evidence type="ECO:0000313" key="2">
    <source>
        <dbReference type="Proteomes" id="UP001552299"/>
    </source>
</evidence>
<accession>A0ABD0TUB2</accession>
<dbReference type="AlphaFoldDB" id="A0ABD0TUB2"/>
<sequence>MQCRIHVGHGHVPDMRDTRRVRLQKIEMDTRDQARPNQGRLHLSPLLYVQPTFIHLFCAQASQLRTSASPYIFLEESYDNGGSLQA</sequence>
<comment type="caution">
    <text evidence="1">The sequence shown here is derived from an EMBL/GenBank/DDBJ whole genome shotgun (WGS) entry which is preliminary data.</text>
</comment>
<organism evidence="1 2">
    <name type="scientific">Dendrobium thyrsiflorum</name>
    <name type="common">Pinecone-like raceme dendrobium</name>
    <name type="synonym">Orchid</name>
    <dbReference type="NCBI Taxonomy" id="117978"/>
    <lineage>
        <taxon>Eukaryota</taxon>
        <taxon>Viridiplantae</taxon>
        <taxon>Streptophyta</taxon>
        <taxon>Embryophyta</taxon>
        <taxon>Tracheophyta</taxon>
        <taxon>Spermatophyta</taxon>
        <taxon>Magnoliopsida</taxon>
        <taxon>Liliopsida</taxon>
        <taxon>Asparagales</taxon>
        <taxon>Orchidaceae</taxon>
        <taxon>Epidendroideae</taxon>
        <taxon>Malaxideae</taxon>
        <taxon>Dendrobiinae</taxon>
        <taxon>Dendrobium</taxon>
    </lineage>
</organism>
<evidence type="ECO:0000313" key="1">
    <source>
        <dbReference type="EMBL" id="KAL0903271.1"/>
    </source>
</evidence>
<reference evidence="1 2" key="1">
    <citation type="journal article" date="2024" name="Plant Biotechnol. J.">
        <title>Dendrobium thyrsiflorum genome and its molecular insights into genes involved in important horticultural traits.</title>
        <authorList>
            <person name="Chen B."/>
            <person name="Wang J.Y."/>
            <person name="Zheng P.J."/>
            <person name="Li K.L."/>
            <person name="Liang Y.M."/>
            <person name="Chen X.F."/>
            <person name="Zhang C."/>
            <person name="Zhao X."/>
            <person name="He X."/>
            <person name="Zhang G.Q."/>
            <person name="Liu Z.J."/>
            <person name="Xu Q."/>
        </authorList>
    </citation>
    <scope>NUCLEOTIDE SEQUENCE [LARGE SCALE GENOMIC DNA]</scope>
    <source>
        <strain evidence="1">GZMU011</strain>
    </source>
</reference>
<dbReference type="Proteomes" id="UP001552299">
    <property type="component" value="Unassembled WGS sequence"/>
</dbReference>
<dbReference type="EMBL" id="JANQDX010000020">
    <property type="protein sequence ID" value="KAL0903271.1"/>
    <property type="molecule type" value="Genomic_DNA"/>
</dbReference>
<protein>
    <submittedName>
        <fullName evidence="1">Uncharacterized protein</fullName>
    </submittedName>
</protein>
<keyword evidence="2" id="KW-1185">Reference proteome</keyword>